<dbReference type="InterPro" id="IPR032524">
    <property type="entry name" value="ABC_tran_C"/>
</dbReference>
<evidence type="ECO:0000313" key="50">
    <source>
        <dbReference type="Proteomes" id="UP000364988"/>
    </source>
</evidence>
<evidence type="ECO:0000313" key="68">
    <source>
        <dbReference type="Proteomes" id="UP000540117"/>
    </source>
</evidence>
<dbReference type="EMBL" id="AACJYH010000002">
    <property type="protein sequence ID" value="EAK8896555.1"/>
    <property type="molecule type" value="Genomic_DNA"/>
</dbReference>
<reference evidence="39 74" key="1">
    <citation type="submission" date="2016-09" db="EMBL/GenBank/DDBJ databases">
        <title>100K Listeria isolates.</title>
        <authorList>
            <person name="Chen P."/>
            <person name="Weimer B.C."/>
            <person name="Kong N."/>
            <person name="Huang B."/>
        </authorList>
    </citation>
    <scope>NUCLEOTIDE SEQUENCE [LARGE SCALE GENOMIC DNA]</scope>
    <source>
        <strain evidence="39 74">BCW_2383</strain>
    </source>
</reference>
<evidence type="ECO:0000313" key="66">
    <source>
        <dbReference type="Proteomes" id="UP000527632"/>
    </source>
</evidence>
<evidence type="ECO:0000313" key="51">
    <source>
        <dbReference type="Proteomes" id="UP000365297"/>
    </source>
</evidence>
<keyword evidence="2" id="KW-0547">Nucleotide-binding</keyword>
<evidence type="ECO:0000313" key="9">
    <source>
        <dbReference type="EMBL" id="EAC9040005.1"/>
    </source>
</evidence>
<dbReference type="Proteomes" id="UP000350032">
    <property type="component" value="Unassembled WGS sequence"/>
</dbReference>
<evidence type="ECO:0000313" key="67">
    <source>
        <dbReference type="Proteomes" id="UP000528151"/>
    </source>
</evidence>
<evidence type="ECO:0000313" key="6">
    <source>
        <dbReference type="EMBL" id="EAC4552613.1"/>
    </source>
</evidence>
<dbReference type="EMBL" id="AABGUK010000002">
    <property type="protein sequence ID" value="EAH4241538.1"/>
    <property type="molecule type" value="Genomic_DNA"/>
</dbReference>
<dbReference type="Proteomes" id="UP000527632">
    <property type="component" value="Unassembled WGS sequence"/>
</dbReference>
<dbReference type="EMBL" id="AAAIXK010000003">
    <property type="protein sequence ID" value="EAC5550003.1"/>
    <property type="molecule type" value="Genomic_DNA"/>
</dbReference>
<dbReference type="Proteomes" id="UP000365297">
    <property type="component" value="Unassembled WGS sequence"/>
</dbReference>
<evidence type="ECO:0000259" key="5">
    <source>
        <dbReference type="PROSITE" id="PS50893"/>
    </source>
</evidence>
<evidence type="ECO:0000313" key="30">
    <source>
        <dbReference type="EMBL" id="ECY9781440.1"/>
    </source>
</evidence>
<dbReference type="Proteomes" id="UP000455569">
    <property type="component" value="Unassembled WGS sequence"/>
</dbReference>
<evidence type="ECO:0000313" key="38">
    <source>
        <dbReference type="EMBL" id="KAA9450219.1"/>
    </source>
</evidence>
<evidence type="ECO:0000313" key="72">
    <source>
        <dbReference type="Proteomes" id="UP000841146"/>
    </source>
</evidence>
<dbReference type="Pfam" id="PF12848">
    <property type="entry name" value="ABC_tran_Xtn"/>
    <property type="match status" value="1"/>
</dbReference>
<dbReference type="Gene3D" id="3.40.50.300">
    <property type="entry name" value="P-loop containing nucleotide triphosphate hydrolases"/>
    <property type="match status" value="2"/>
</dbReference>
<dbReference type="Proteomes" id="UP000389283">
    <property type="component" value="Unassembled WGS sequence"/>
</dbReference>
<dbReference type="Proteomes" id="UP000540117">
    <property type="component" value="Unassembled WGS sequence"/>
</dbReference>
<evidence type="ECO:0000313" key="43">
    <source>
        <dbReference type="Proteomes" id="UP000336166"/>
    </source>
</evidence>
<dbReference type="Proteomes" id="UP000344343">
    <property type="component" value="Unassembled WGS sequence"/>
</dbReference>
<evidence type="ECO:0000256" key="2">
    <source>
        <dbReference type="ARBA" id="ARBA00022741"/>
    </source>
</evidence>
<dbReference type="EMBL" id="AABAWE010000003">
    <property type="protein sequence ID" value="EAG2086872.1"/>
    <property type="molecule type" value="Genomic_DNA"/>
</dbReference>
<evidence type="ECO:0000313" key="52">
    <source>
        <dbReference type="Proteomes" id="UP000376505"/>
    </source>
</evidence>
<evidence type="ECO:0000313" key="49">
    <source>
        <dbReference type="Proteomes" id="UP000354255"/>
    </source>
</evidence>
<evidence type="ECO:0000313" key="74">
    <source>
        <dbReference type="Proteomes" id="UP000852906"/>
    </source>
</evidence>
<evidence type="ECO:0000313" key="35">
    <source>
        <dbReference type="EMBL" id="HAB8556144.1"/>
    </source>
</evidence>
<dbReference type="EMBL" id="AANCRK010000006">
    <property type="protein sequence ID" value="EDN7715903.1"/>
    <property type="molecule type" value="Genomic_DNA"/>
</dbReference>
<feature type="domain" description="ABC transporter" evidence="5">
    <location>
        <begin position="4"/>
        <end position="255"/>
    </location>
</feature>
<evidence type="ECO:0000313" key="44">
    <source>
        <dbReference type="Proteomes" id="UP000337746"/>
    </source>
</evidence>
<dbReference type="Proteomes" id="UP000336166">
    <property type="component" value="Unassembled WGS sequence"/>
</dbReference>
<evidence type="ECO:0000313" key="41">
    <source>
        <dbReference type="Proteomes" id="UP000272537"/>
    </source>
</evidence>
<dbReference type="Proteomes" id="UP000423131">
    <property type="component" value="Unassembled WGS sequence"/>
</dbReference>
<evidence type="ECO:0000313" key="39">
    <source>
        <dbReference type="EMBL" id="OET49857.1"/>
    </source>
</evidence>
<dbReference type="EMBL" id="AABBZO010000006">
    <property type="protein sequence ID" value="EAG4462013.1"/>
    <property type="molecule type" value="Genomic_DNA"/>
</dbReference>
<evidence type="ECO:0000313" key="37">
    <source>
        <dbReference type="EMBL" id="HAC0275497.1"/>
    </source>
</evidence>
<dbReference type="Proteomes" id="UP000410967">
    <property type="component" value="Unassembled WGS sequence"/>
</dbReference>
<evidence type="ECO:0000313" key="7">
    <source>
        <dbReference type="EMBL" id="EAC5550003.1"/>
    </source>
</evidence>
<dbReference type="EMBL" id="AABBHO010000002">
    <property type="protein sequence ID" value="EAG2995854.1"/>
    <property type="molecule type" value="Genomic_DNA"/>
</dbReference>
<accession>A0A0B8R9A3</accession>
<dbReference type="EMBL" id="DAAJFY010000005">
    <property type="protein sequence ID" value="HAC0275497.1"/>
    <property type="molecule type" value="Genomic_DNA"/>
</dbReference>
<dbReference type="EMBL" id="QXLS01000006">
    <property type="protein sequence ID" value="RKA06657.1"/>
    <property type="molecule type" value="Genomic_DNA"/>
</dbReference>
<evidence type="ECO:0000313" key="10">
    <source>
        <dbReference type="EMBL" id="EAD1185848.1"/>
    </source>
</evidence>
<evidence type="ECO:0000313" key="36">
    <source>
        <dbReference type="EMBL" id="HAC0012313.1"/>
    </source>
</evidence>
<dbReference type="EMBL" id="DAAIHR010000003">
    <property type="protein sequence ID" value="HAB8397641.1"/>
    <property type="molecule type" value="Genomic_DNA"/>
</dbReference>
<dbReference type="GO" id="GO:0016887">
    <property type="term" value="F:ATP hydrolysis activity"/>
    <property type="evidence" value="ECO:0007669"/>
    <property type="project" value="InterPro"/>
</dbReference>
<evidence type="ECO:0000313" key="55">
    <source>
        <dbReference type="Proteomes" id="UP000403352"/>
    </source>
</evidence>
<evidence type="ECO:0000313" key="14">
    <source>
        <dbReference type="EMBL" id="EAE2354027.1"/>
    </source>
</evidence>
<evidence type="ECO:0000313" key="22">
    <source>
        <dbReference type="EMBL" id="EAG6170137.1"/>
    </source>
</evidence>
<dbReference type="EMBL" id="AALEDS010000003">
    <property type="protein sequence ID" value="ECY6543652.1"/>
    <property type="molecule type" value="Genomic_DNA"/>
</dbReference>
<dbReference type="EMBL" id="AABAYG010000002">
    <property type="protein sequence ID" value="EAG2244528.1"/>
    <property type="molecule type" value="Genomic_DNA"/>
</dbReference>
<dbReference type="Proteomes" id="UP000398321">
    <property type="component" value="Unassembled WGS sequence"/>
</dbReference>
<dbReference type="Gene3D" id="1.10.287.380">
    <property type="entry name" value="Valyl-tRNA synthetase, C-terminal domain"/>
    <property type="match status" value="1"/>
</dbReference>
<dbReference type="EMBL" id="AAAJKI010000001">
    <property type="protein sequence ID" value="EAC6546834.1"/>
    <property type="molecule type" value="Genomic_DNA"/>
</dbReference>
<evidence type="ECO:0000256" key="3">
    <source>
        <dbReference type="ARBA" id="ARBA00022840"/>
    </source>
</evidence>
<dbReference type="EMBL" id="AABBAW010000006">
    <property type="protein sequence ID" value="EAG2515756.1"/>
    <property type="molecule type" value="Genomic_DNA"/>
</dbReference>
<protein>
    <submittedName>
        <fullName evidence="16 39">ABC transporter ATP-binding protein</fullName>
    </submittedName>
    <submittedName>
        <fullName evidence="26 31">ATP-binding cassette domain-containing protein</fullName>
    </submittedName>
    <submittedName>
        <fullName evidence="40">Energy-dependent translational throttle protein EttA</fullName>
    </submittedName>
</protein>
<dbReference type="Proteomes" id="UP000528151">
    <property type="component" value="Unassembled WGS sequence"/>
</dbReference>
<dbReference type="Proteomes" id="UP000852906">
    <property type="component" value="Unassembled WGS sequence"/>
</dbReference>
<dbReference type="Proteomes" id="UP000478682">
    <property type="component" value="Unassembled WGS sequence"/>
</dbReference>
<dbReference type="PANTHER" id="PTHR42855:SF1">
    <property type="entry name" value="ABC TRANSPORTER DOMAIN-CONTAINING PROTEIN"/>
    <property type="match status" value="1"/>
</dbReference>
<dbReference type="Proteomes" id="UP000376505">
    <property type="component" value="Unassembled WGS sequence"/>
</dbReference>
<reference evidence="25 56" key="7">
    <citation type="submission" date="2019-04" db="EMBL/GenBank/DDBJ databases">
        <authorList>
            <consortium name="GenomeTrakr network: Whole genome sequencing for foodborne pathogen traceback"/>
        </authorList>
    </citation>
    <scope>NUCLEOTIDE SEQUENCE [LARGE SCALE GENOMIC DNA]</scope>
    <source>
        <strain evidence="29 50">FLAG-55987</strain>
        <strain evidence="25 56">PHLUSALM00088</strain>
    </source>
</reference>
<dbReference type="EMBL" id="DAAJCS010000003">
    <property type="protein sequence ID" value="HAC0012313.1"/>
    <property type="molecule type" value="Genomic_DNA"/>
</dbReference>
<dbReference type="Proteomes" id="UP000566721">
    <property type="component" value="Unassembled WGS sequence"/>
</dbReference>
<evidence type="ECO:0000313" key="19">
    <source>
        <dbReference type="EMBL" id="EAG2995854.1"/>
    </source>
</evidence>
<evidence type="ECO:0000313" key="24">
    <source>
        <dbReference type="EMBL" id="EAK8896555.1"/>
    </source>
</evidence>
<evidence type="ECO:0000313" key="25">
    <source>
        <dbReference type="EMBL" id="EAK9315736.1"/>
    </source>
</evidence>
<dbReference type="Proteomes" id="UP000549379">
    <property type="component" value="Unassembled WGS sequence"/>
</dbReference>
<evidence type="ECO:0000313" key="45">
    <source>
        <dbReference type="Proteomes" id="UP000339309"/>
    </source>
</evidence>
<dbReference type="Proteomes" id="UP000272537">
    <property type="component" value="Unassembled WGS sequence"/>
</dbReference>
<feature type="domain" description="ABC transporter" evidence="5">
    <location>
        <begin position="320"/>
        <end position="538"/>
    </location>
</feature>
<evidence type="ECO:0000313" key="17">
    <source>
        <dbReference type="EMBL" id="EAG2244528.1"/>
    </source>
</evidence>
<evidence type="ECO:0000313" key="56">
    <source>
        <dbReference type="Proteomes" id="UP000410967"/>
    </source>
</evidence>
<keyword evidence="1" id="KW-0677">Repeat</keyword>
<reference evidence="44 47" key="6">
    <citation type="submission" date="2018-06" db="EMBL/GenBank/DDBJ databases">
        <authorList>
            <consortium name="GenomeTrakr: Next Generation Sequencing Network for Food Pathogen Tracability"/>
        </authorList>
    </citation>
    <scope>NUCLEOTIDE SEQUENCE [LARGE SCALE GENOMIC DNA]</scope>
    <source>
        <strain evidence="19 69">10B02965A-1</strain>
        <strain evidence="21 67">CFSAN063727</strain>
        <strain evidence="31 58">CFSAN102901</strain>
        <strain evidence="7 51">FDA00007096</strain>
        <strain evidence="10 55">FDA00008584</strain>
        <strain evidence="17">FDA00011243</strain>
        <strain evidence="8 42">FDA00013332</strain>
        <strain evidence="13 46">FDA00013853</strain>
        <strain evidence="26 57">FDA00014336</strain>
        <strain evidence="28 53">FDA00014370</strain>
        <strain evidence="27 54">FDA00014392</strain>
        <strain evidence="33">FDA00015054</strain>
        <strain evidence="20 68">FDA1005580-S054-001</strain>
        <strain evidence="62">FDA1090798-S029-001</strain>
        <strain evidence="63">FDA956581-098-004</strain>
        <strain evidence="18 65">FDA960927-006-004</strain>
        <strain evidence="22 70">FLAG-38921</strain>
        <strain evidence="16 44">FLAG-54356</strain>
        <strain evidence="12 52">FSIS31901579</strain>
        <strain evidence="23 66">LS1344</strain>
        <strain evidence="32 60">OSF101448</strain>
        <strain evidence="11 47">VA-WGS-00405</strain>
    </source>
</reference>
<evidence type="ECO:0000313" key="26">
    <source>
        <dbReference type="EMBL" id="ECB9473183.1"/>
    </source>
</evidence>
<reference evidence="34" key="8">
    <citation type="submission" date="2020-01" db="EMBL/GenBank/DDBJ databases">
        <authorList>
            <consortium name="NCBI Pathogen Detection Project"/>
        </authorList>
    </citation>
    <scope>NUCLEOTIDE SEQUENCE</scope>
    <source>
        <strain evidence="35">CFIAFB20100120</strain>
        <strain evidence="34">CFIAFB20130012</strain>
        <strain evidence="37">CFIAFB20170037</strain>
        <strain evidence="36">CFIAFB20170045</strain>
    </source>
</reference>
<dbReference type="FunFam" id="3.40.50.300:FF:000011">
    <property type="entry name" value="Putative ABC transporter ATP-binding component"/>
    <property type="match status" value="1"/>
</dbReference>
<feature type="coiled-coil region" evidence="4">
    <location>
        <begin position="570"/>
        <end position="621"/>
    </location>
</feature>
<evidence type="ECO:0000313" key="71">
    <source>
        <dbReference type="Proteomes" id="UP000840197"/>
    </source>
</evidence>
<evidence type="ECO:0000313" key="61">
    <source>
        <dbReference type="Proteomes" id="UP000478682"/>
    </source>
</evidence>
<evidence type="ECO:0000313" key="34">
    <source>
        <dbReference type="EMBL" id="HAB8397641.1"/>
    </source>
</evidence>
<evidence type="ECO:0000313" key="65">
    <source>
        <dbReference type="Proteomes" id="UP000525850"/>
    </source>
</evidence>
<evidence type="ECO:0000313" key="57">
    <source>
        <dbReference type="Proteomes" id="UP000423131"/>
    </source>
</evidence>
<evidence type="ECO:0000313" key="60">
    <source>
        <dbReference type="Proteomes" id="UP000467347"/>
    </source>
</evidence>
<dbReference type="Proteomes" id="UP000481141">
    <property type="component" value="Unassembled WGS sequence"/>
</dbReference>
<dbReference type="EMBL" id="AAALRN010000006">
    <property type="protein sequence ID" value="EAD1185848.1"/>
    <property type="molecule type" value="Genomic_DNA"/>
</dbReference>
<dbReference type="InterPro" id="IPR003439">
    <property type="entry name" value="ABC_transporter-like_ATP-bd"/>
</dbReference>
<name>A0A0B8R9A3_LISMN</name>
<dbReference type="PANTHER" id="PTHR42855">
    <property type="entry name" value="ABC TRANSPORTER ATP-BINDING SUBUNIT"/>
    <property type="match status" value="1"/>
</dbReference>
<evidence type="ECO:0000313" key="8">
    <source>
        <dbReference type="EMBL" id="EAC6546834.1"/>
    </source>
</evidence>
<keyword evidence="4" id="KW-0175">Coiled coil</keyword>
<evidence type="ECO:0000313" key="40">
    <source>
        <dbReference type="EMBL" id="RKA06657.1"/>
    </source>
</evidence>
<dbReference type="EMBL" id="AABBYJ010000007">
    <property type="protein sequence ID" value="EAG4331908.1"/>
    <property type="molecule type" value="Genomic_DNA"/>
</dbReference>
<evidence type="ECO:0000313" key="21">
    <source>
        <dbReference type="EMBL" id="EAG4462013.1"/>
    </source>
</evidence>
<reference evidence="71 72" key="3">
    <citation type="journal article" date="2018" name="Genome Biol.">
        <title>SKESA: strategic k-mer extension for scrupulous assemblies.</title>
        <authorList>
            <person name="Souvorov A."/>
            <person name="Agarwala R."/>
            <person name="Lipman D.J."/>
        </authorList>
    </citation>
    <scope>NUCLEOTIDE SEQUENCE [LARGE SCALE GENOMIC DNA]</scope>
    <source>
        <strain evidence="35 73">CFIAFB20100120</strain>
        <strain evidence="34 71">CFIAFB20130012</strain>
        <strain evidence="37">CFIAFB20170037</strain>
        <strain evidence="36 72">CFIAFB20170045</strain>
    </source>
</reference>
<dbReference type="EMBL" id="AAAREG010000004">
    <property type="protein sequence ID" value="EAE2354027.1"/>
    <property type="molecule type" value="Genomic_DNA"/>
</dbReference>
<dbReference type="EMBL" id="AAAMZD010000006">
    <property type="protein sequence ID" value="EAD3793586.1"/>
    <property type="molecule type" value="Genomic_DNA"/>
</dbReference>
<dbReference type="Proteomes" id="UP000331186">
    <property type="component" value="Unassembled WGS sequence"/>
</dbReference>
<reference evidence="40 41" key="2">
    <citation type="journal article" date="2018" name="BMC Genomics">
        <title>Genes significantly associated with lineage II food isolates of Listeria monocytogenes.</title>
        <authorList>
            <person name="Pirone-Davies C."/>
            <person name="Chen Y."/>
            <person name="Pightling A."/>
            <person name="Ryan G."/>
            <person name="Wang Y."/>
            <person name="Yao K."/>
            <person name="Hoffmann M."/>
            <person name="Allard M.W."/>
        </authorList>
    </citation>
    <scope>NUCLEOTIDE SEQUENCE [LARGE SCALE GENOMIC DNA]</scope>
    <source>
        <strain evidence="40 41">PNUSAL000550</strain>
    </source>
</reference>
<dbReference type="KEGG" id="lmok:CQ02_09730"/>
<dbReference type="EMBL" id="AAANYR010000002">
    <property type="protein sequence ID" value="EAD5785639.1"/>
    <property type="molecule type" value="Genomic_DNA"/>
</dbReference>
<dbReference type="Pfam" id="PF00005">
    <property type="entry name" value="ABC_tran"/>
    <property type="match status" value="2"/>
</dbReference>
<proteinExistence type="predicted"/>
<evidence type="ECO:0000313" key="27">
    <source>
        <dbReference type="EMBL" id="ECB9512758.1"/>
    </source>
</evidence>
<dbReference type="EMBL" id="AAANYN010000002">
    <property type="protein sequence ID" value="EAD5773005.1"/>
    <property type="molecule type" value="Genomic_DNA"/>
</dbReference>
<gene>
    <name evidence="40" type="primary">etta_3</name>
    <name evidence="6" type="ORF">ABZ57_08960</name>
    <name evidence="39" type="ORF">AJL21_09290</name>
    <name evidence="7" type="ORF">ARY78_06150</name>
    <name evidence="18" type="ORF">B1N52_11345</name>
    <name evidence="17" type="ORF">B1S26_03820</name>
    <name evidence="19" type="ORF">B5K54_00940</name>
    <name evidence="15" type="ORF">BB997_09200</name>
    <name evidence="16" type="ORF">BCZ21_06335</name>
    <name evidence="21" type="ORF">CA369_06930</name>
    <name evidence="20" type="ORF">CAV64_11725</name>
    <name evidence="24" type="ORF">D7104_02455</name>
    <name evidence="38" type="ORF">DCK61_05750</name>
    <name evidence="22" type="ORF">DCT16_12220</name>
    <name evidence="8" type="ORF">DU018_00505</name>
    <name evidence="40" type="ORF">DYZ80_02552</name>
    <name evidence="23" type="ORF">E5F58_05900</name>
    <name evidence="13" type="ORF">EX365_03565</name>
    <name evidence="12" type="ORF">EXZ73_01755</name>
    <name evidence="29" type="ORF">F6436_04840</name>
    <name evidence="30" type="ORF">F6515_00385</name>
    <name evidence="25" type="ORF">FA835_01300</name>
    <name evidence="27" type="ORF">FLQ97_03320</name>
    <name evidence="26" type="ORF">FLR03_05745</name>
    <name evidence="28" type="ORF">FNX40_05925</name>
    <name evidence="33" type="ORF">G3O21_001604</name>
    <name evidence="32" type="ORF">GJW51_08000</name>
    <name evidence="31" type="ORF">GQG13_12335</name>
    <name evidence="34" type="ORF">GYR60_03840</name>
    <name evidence="35" type="ORF">GYS09_02425</name>
    <name evidence="36" type="ORF">GYX23_04790</name>
    <name evidence="37" type="ORF">GYY14_08965</name>
    <name evidence="9" type="ORF">KV70_07285</name>
    <name evidence="10" type="ORF">QD52_12245</name>
    <name evidence="11" type="ORF">UI29_12565</name>
    <name evidence="14" type="ORF">Y261_06705</name>
</gene>
<dbReference type="Proteomes" id="UP000841146">
    <property type="component" value="Unassembled WGS sequence"/>
</dbReference>
<evidence type="ECO:0000313" key="16">
    <source>
        <dbReference type="EMBL" id="EAG2086872.1"/>
    </source>
</evidence>
<dbReference type="EMBL" id="AACKDQ010000002">
    <property type="protein sequence ID" value="EAK9315736.1"/>
    <property type="molecule type" value="Genomic_DNA"/>
</dbReference>
<dbReference type="PROSITE" id="PS50893">
    <property type="entry name" value="ABC_TRANSPORTER_2"/>
    <property type="match status" value="2"/>
</dbReference>
<evidence type="ECO:0000313" key="42">
    <source>
        <dbReference type="Proteomes" id="UP000331186"/>
    </source>
</evidence>
<dbReference type="InterPro" id="IPR051309">
    <property type="entry name" value="ABCF_ATPase"/>
</dbReference>
<dbReference type="Proteomes" id="UP000339309">
    <property type="component" value="Unassembled WGS sequence"/>
</dbReference>
<sequence length="630" mass="71301">MKQLKVENLTKTYGEKSLFENISLTITEGERIGLIGVNGTGKSTLLQIISGSESGDKGTVTKAKDYTIGYLAQDPEFNEEDTVLSAVFDGDTAALRAMRKYEEVLLAMSLDAENTKLHDAYTAASQEMDASAAWDMNTEAKTILERLGITDLTAKISELSGGQRKRVGLAQVLIETPDLLILDEPTNHLDFQSIRWLEEYLNRFKGAVLLVTHDRYFLDRVTNHMVELDRGSAYRYVGNYEKFMESKAIRMENEVRESEKNKNLYRKELAWMRRGPQGRATKQNARQDRFHDLEKKVKTKTDDSELAIDFVTSRLGKDVFELKNLEKHFDEKQVLQDFSLIIQPGERLGITGNNGTGKSTLLNMLAGKLAPDAGEVVTGQTVQIGYYTQQNEEMDPDMRMIAYLQEAGEQVTTSGGEVISVSAMLERFLFPPNSHGKKIGSLSGGEKRRLFLLRILMERPNVLLLDEPTNDLDTQTLTVLEDYLESFNGTVITVSHDRYFLDKVVNKLLVFRAIGEVEIFYGEYSDYLKELEAKAKPAKSMKKMANTSVEKAAPEKKEKVKLTYQEQLEWDGIEDAISELEQTIESLNETLEQTGADFTKAAEISELITAKETELEQMMERWEFLSQYAE</sequence>
<evidence type="ECO:0000313" key="29">
    <source>
        <dbReference type="EMBL" id="ECY6543652.1"/>
    </source>
</evidence>
<dbReference type="RefSeq" id="WP_003728275.1">
    <property type="nucleotide sequence ID" value="NC_021824.1"/>
</dbReference>
<dbReference type="Proteomes" id="UP000467347">
    <property type="component" value="Unassembled WGS sequence"/>
</dbReference>
<dbReference type="InterPro" id="IPR037118">
    <property type="entry name" value="Val-tRNA_synth_C_sf"/>
</dbReference>
<evidence type="ECO:0000313" key="48">
    <source>
        <dbReference type="Proteomes" id="UP000350032"/>
    </source>
</evidence>
<dbReference type="EMBL" id="AABATR010000004">
    <property type="protein sequence ID" value="EAG1893779.1"/>
    <property type="molecule type" value="Genomic_DNA"/>
</dbReference>
<dbReference type="SMART" id="SM00382">
    <property type="entry name" value="AAA"/>
    <property type="match status" value="2"/>
</dbReference>
<evidence type="ECO:0000313" key="70">
    <source>
        <dbReference type="Proteomes" id="UP000566721"/>
    </source>
</evidence>
<evidence type="ECO:0000313" key="58">
    <source>
        <dbReference type="Proteomes" id="UP000455569"/>
    </source>
</evidence>
<dbReference type="GO" id="GO:0005524">
    <property type="term" value="F:ATP binding"/>
    <property type="evidence" value="ECO:0007669"/>
    <property type="project" value="UniProtKB-KW"/>
</dbReference>
<evidence type="ECO:0000313" key="31">
    <source>
        <dbReference type="EMBL" id="EDN7715903.1"/>
    </source>
</evidence>
<comment type="caution">
    <text evidence="16">The sequence shown here is derived from an EMBL/GenBank/DDBJ whole genome shotgun (WGS) entry which is preliminary data.</text>
</comment>
<evidence type="ECO:0000313" key="12">
    <source>
        <dbReference type="EMBL" id="EAD5773005.1"/>
    </source>
</evidence>
<dbReference type="EMBL" id="AANPAU010000005">
    <property type="protein sequence ID" value="EDP8514181.1"/>
    <property type="molecule type" value="Genomic_DNA"/>
</dbReference>
<evidence type="ECO:0000313" key="69">
    <source>
        <dbReference type="Proteomes" id="UP000549379"/>
    </source>
</evidence>
<dbReference type="EMBL" id="AAIAJJ010000003">
    <property type="protein sequence ID" value="ECC1556345.1"/>
    <property type="molecule type" value="Genomic_DNA"/>
</dbReference>
<evidence type="ECO:0000313" key="11">
    <source>
        <dbReference type="EMBL" id="EAD3793586.1"/>
    </source>
</evidence>
<dbReference type="EMBL" id="AAHZFY010000004">
    <property type="protein sequence ID" value="ECB9512758.1"/>
    <property type="molecule type" value="Genomic_DNA"/>
</dbReference>
<dbReference type="InterPro" id="IPR003593">
    <property type="entry name" value="AAA+_ATPase"/>
</dbReference>
<evidence type="ECO:0000313" key="18">
    <source>
        <dbReference type="EMBL" id="EAG2515756.1"/>
    </source>
</evidence>
<dbReference type="EMBL" id="AAHZFN010000006">
    <property type="protein sequence ID" value="ECB9473183.1"/>
    <property type="molecule type" value="Genomic_DNA"/>
</dbReference>
<evidence type="ECO:0000256" key="4">
    <source>
        <dbReference type="SAM" id="Coils"/>
    </source>
</evidence>
<dbReference type="Proteomes" id="UP000403352">
    <property type="component" value="Unassembled WGS sequence"/>
</dbReference>
<dbReference type="Proteomes" id="UP000842809">
    <property type="component" value="Unassembled WGS sequence"/>
</dbReference>
<dbReference type="AlphaFoldDB" id="A0A0B8R9A3"/>
<reference evidence="38 59" key="4">
    <citation type="submission" date="2018-04" db="EMBL/GenBank/DDBJ databases">
        <title>Genome Analysis of a Prevalent Clone of Listeria monocytogenes Sequence Type 87 in China.</title>
        <authorList>
            <person name="Wang Y."/>
        </authorList>
    </citation>
    <scope>NUCLEOTIDE SEQUENCE [LARGE SCALE GENOMIC DNA]</scope>
    <source>
        <strain evidence="38 59">ICDC_LM1523</strain>
    </source>
</reference>
<dbReference type="EMBL" id="AAAIKW010000005">
    <property type="protein sequence ID" value="EAC4552613.1"/>
    <property type="molecule type" value="Genomic_DNA"/>
</dbReference>
<feature type="coiled-coil region" evidence="4">
    <location>
        <begin position="241"/>
        <end position="268"/>
    </location>
</feature>
<dbReference type="Proteomes" id="UP000489121">
    <property type="component" value="Unassembled WGS sequence"/>
</dbReference>
<keyword evidence="3 16" id="KW-0067">ATP-binding</keyword>
<evidence type="ECO:0000313" key="15">
    <source>
        <dbReference type="EMBL" id="EAG1893779.1"/>
    </source>
</evidence>
<reference evidence="43 45" key="5">
    <citation type="submission" date="2018-06" db="EMBL/GenBank/DDBJ databases">
        <authorList>
            <consortium name="PulseNet: The National Subtyping Network for Foodborne Disease Surveillance"/>
            <person name="Tarr C.L."/>
            <person name="Trees E."/>
            <person name="Katz L.S."/>
            <person name="Carleton-Romer H.A."/>
            <person name="Stroika S."/>
            <person name="Kucerova Z."/>
            <person name="Roache K.F."/>
            <person name="Sabol A.L."/>
            <person name="Besser J."/>
            <person name="Gerner-Smidt P."/>
        </authorList>
    </citation>
    <scope>NUCLEOTIDE SEQUENCE [LARGE SCALE GENOMIC DNA]</scope>
    <source>
        <strain evidence="6 45">2015L-6227</strain>
        <strain evidence="14 43">PNUSAL000134</strain>
        <strain evidence="9 49">PNUSAL000910</strain>
        <strain evidence="15 61">PNUSAL002298</strain>
        <strain evidence="24 48">PNUSAL004402</strain>
        <strain evidence="30 64">PNUSAL005692</strain>
    </source>
</reference>
<dbReference type="InterPro" id="IPR027417">
    <property type="entry name" value="P-loop_NTPase"/>
</dbReference>
<dbReference type="EMBL" id="AALGDA010000001">
    <property type="protein sequence ID" value="ECY9781440.1"/>
    <property type="molecule type" value="Genomic_DNA"/>
</dbReference>
<dbReference type="GO" id="GO:0003677">
    <property type="term" value="F:DNA binding"/>
    <property type="evidence" value="ECO:0007669"/>
    <property type="project" value="InterPro"/>
</dbReference>
<evidence type="ECO:0000313" key="63">
    <source>
        <dbReference type="Proteomes" id="UP000481141"/>
    </source>
</evidence>
<dbReference type="Proteomes" id="UP000478704">
    <property type="component" value="Unassembled WGS sequence"/>
</dbReference>
<evidence type="ECO:0000313" key="33">
    <source>
        <dbReference type="EMBL" id="EDP8514181.1"/>
    </source>
</evidence>
<evidence type="ECO:0000313" key="73">
    <source>
        <dbReference type="Proteomes" id="UP000844415"/>
    </source>
</evidence>
<evidence type="ECO:0000313" key="54">
    <source>
        <dbReference type="Proteomes" id="UP000398321"/>
    </source>
</evidence>
<dbReference type="SUPFAM" id="SSF52540">
    <property type="entry name" value="P-loop containing nucleoside triphosphate hydrolases"/>
    <property type="match status" value="2"/>
</dbReference>
<dbReference type="Proteomes" id="UP000345329">
    <property type="component" value="Unassembled WGS sequence"/>
</dbReference>
<evidence type="ECO:0000256" key="1">
    <source>
        <dbReference type="ARBA" id="ARBA00022737"/>
    </source>
</evidence>
<evidence type="ECO:0000313" key="13">
    <source>
        <dbReference type="EMBL" id="EAD5785639.1"/>
    </source>
</evidence>
<dbReference type="InterPro" id="IPR017871">
    <property type="entry name" value="ABC_transporter-like_CS"/>
</dbReference>
<evidence type="ECO:0000313" key="32">
    <source>
        <dbReference type="EMBL" id="EDN9836609.1"/>
    </source>
</evidence>
<organism evidence="16 44">
    <name type="scientific">Listeria monocytogenes</name>
    <dbReference type="NCBI Taxonomy" id="1639"/>
    <lineage>
        <taxon>Bacteria</taxon>
        <taxon>Bacillati</taxon>
        <taxon>Bacillota</taxon>
        <taxon>Bacilli</taxon>
        <taxon>Bacillales</taxon>
        <taxon>Listeriaceae</taxon>
        <taxon>Listeria</taxon>
    </lineage>
</organism>
<dbReference type="Proteomes" id="UP000337746">
    <property type="component" value="Unassembled WGS sequence"/>
</dbReference>
<dbReference type="FunFam" id="3.40.50.300:FF:000309">
    <property type="entry name" value="ABC transporter ATP-binding protein"/>
    <property type="match status" value="1"/>
</dbReference>
<evidence type="ECO:0000313" key="28">
    <source>
        <dbReference type="EMBL" id="ECC1556345.1"/>
    </source>
</evidence>
<dbReference type="PROSITE" id="PS00211">
    <property type="entry name" value="ABC_TRANSPORTER_1"/>
    <property type="match status" value="2"/>
</dbReference>
<evidence type="ECO:0000313" key="23">
    <source>
        <dbReference type="EMBL" id="EAH4241538.1"/>
    </source>
</evidence>
<dbReference type="Proteomes" id="UP000364988">
    <property type="component" value="Unassembled WGS sequence"/>
</dbReference>
<dbReference type="EMBL" id="MJTJ01000018">
    <property type="protein sequence ID" value="OET49857.1"/>
    <property type="molecule type" value="Genomic_DNA"/>
</dbReference>
<dbReference type="Proteomes" id="UP000354255">
    <property type="component" value="Unassembled WGS sequence"/>
</dbReference>
<dbReference type="Pfam" id="PF16326">
    <property type="entry name" value="ABC_tran_CTD"/>
    <property type="match status" value="1"/>
</dbReference>
<dbReference type="Proteomes" id="UP000844415">
    <property type="component" value="Unassembled WGS sequence"/>
</dbReference>
<dbReference type="EMBL" id="AAAKQF010000004">
    <property type="protein sequence ID" value="EAC9040005.1"/>
    <property type="molecule type" value="Genomic_DNA"/>
</dbReference>
<dbReference type="Proteomes" id="UP000840197">
    <property type="component" value="Unassembled WGS sequence"/>
</dbReference>
<dbReference type="InterPro" id="IPR032781">
    <property type="entry name" value="ABC_tran_Xtn"/>
</dbReference>
<dbReference type="CDD" id="cd03221">
    <property type="entry name" value="ABCF_EF-3"/>
    <property type="match status" value="2"/>
</dbReference>
<dbReference type="EMBL" id="DAAIJL010000002">
    <property type="protein sequence ID" value="HAB8556144.1"/>
    <property type="molecule type" value="Genomic_DNA"/>
</dbReference>
<evidence type="ECO:0000313" key="20">
    <source>
        <dbReference type="EMBL" id="EAG4331908.1"/>
    </source>
</evidence>
<dbReference type="Proteomes" id="UP000525850">
    <property type="component" value="Unassembled WGS sequence"/>
</dbReference>
<evidence type="ECO:0000313" key="53">
    <source>
        <dbReference type="Proteomes" id="UP000389283"/>
    </source>
</evidence>
<dbReference type="EMBL" id="AANDSR010000004">
    <property type="protein sequence ID" value="EDN9836609.1"/>
    <property type="molecule type" value="Genomic_DNA"/>
</dbReference>
<evidence type="ECO:0000313" key="64">
    <source>
        <dbReference type="Proteomes" id="UP000489121"/>
    </source>
</evidence>
<dbReference type="EMBL" id="AABCVX010000006">
    <property type="protein sequence ID" value="EAG6170137.1"/>
    <property type="molecule type" value="Genomic_DNA"/>
</dbReference>
<dbReference type="EMBL" id="QDAY01000002">
    <property type="protein sequence ID" value="KAA9450219.1"/>
    <property type="molecule type" value="Genomic_DNA"/>
</dbReference>
<evidence type="ECO:0000313" key="46">
    <source>
        <dbReference type="Proteomes" id="UP000344343"/>
    </source>
</evidence>
<evidence type="ECO:0000313" key="59">
    <source>
        <dbReference type="Proteomes" id="UP000460224"/>
    </source>
</evidence>
<evidence type="ECO:0000313" key="62">
    <source>
        <dbReference type="Proteomes" id="UP000478704"/>
    </source>
</evidence>
<dbReference type="Proteomes" id="UP000460224">
    <property type="component" value="Unassembled WGS sequence"/>
</dbReference>
<evidence type="ECO:0000313" key="47">
    <source>
        <dbReference type="Proteomes" id="UP000345329"/>
    </source>
</evidence>